<evidence type="ECO:0000313" key="2">
    <source>
        <dbReference type="Proteomes" id="UP001055811"/>
    </source>
</evidence>
<organism evidence="1 2">
    <name type="scientific">Cichorium intybus</name>
    <name type="common">Chicory</name>
    <dbReference type="NCBI Taxonomy" id="13427"/>
    <lineage>
        <taxon>Eukaryota</taxon>
        <taxon>Viridiplantae</taxon>
        <taxon>Streptophyta</taxon>
        <taxon>Embryophyta</taxon>
        <taxon>Tracheophyta</taxon>
        <taxon>Spermatophyta</taxon>
        <taxon>Magnoliopsida</taxon>
        <taxon>eudicotyledons</taxon>
        <taxon>Gunneridae</taxon>
        <taxon>Pentapetalae</taxon>
        <taxon>asterids</taxon>
        <taxon>campanulids</taxon>
        <taxon>Asterales</taxon>
        <taxon>Asteraceae</taxon>
        <taxon>Cichorioideae</taxon>
        <taxon>Cichorieae</taxon>
        <taxon>Cichoriinae</taxon>
        <taxon>Cichorium</taxon>
    </lineage>
</organism>
<name>A0ACB9H7X1_CICIN</name>
<proteinExistence type="predicted"/>
<keyword evidence="2" id="KW-1185">Reference proteome</keyword>
<sequence length="167" mass="18680">MAFCFYVVFGAFSLAFVVQDLVYLVEVNEILKNIFCCPNPIMAIITRIFVVLAILNVVLLPTSTIATQYVVGDDRGWTIDFDYQAWASKKTFKVGDTLVFIYPKGIHNVFNVDGNSFAKCIIPPPSKAFTSGHDVVPLLAPGKMWFICGVDDHCFEFNQRLVIDVKA</sequence>
<evidence type="ECO:0000313" key="1">
    <source>
        <dbReference type="EMBL" id="KAI3791642.1"/>
    </source>
</evidence>
<gene>
    <name evidence="1" type="ORF">L2E82_05501</name>
</gene>
<accession>A0ACB9H7X1</accession>
<dbReference type="Proteomes" id="UP001055811">
    <property type="component" value="Linkage Group LG01"/>
</dbReference>
<protein>
    <submittedName>
        <fullName evidence="1">Uncharacterized protein</fullName>
    </submittedName>
</protein>
<dbReference type="EMBL" id="CM042009">
    <property type="protein sequence ID" value="KAI3791642.1"/>
    <property type="molecule type" value="Genomic_DNA"/>
</dbReference>
<comment type="caution">
    <text evidence="1">The sequence shown here is derived from an EMBL/GenBank/DDBJ whole genome shotgun (WGS) entry which is preliminary data.</text>
</comment>
<reference evidence="1 2" key="2">
    <citation type="journal article" date="2022" name="Mol. Ecol. Resour.">
        <title>The genomes of chicory, endive, great burdock and yacon provide insights into Asteraceae paleo-polyploidization history and plant inulin production.</title>
        <authorList>
            <person name="Fan W."/>
            <person name="Wang S."/>
            <person name="Wang H."/>
            <person name="Wang A."/>
            <person name="Jiang F."/>
            <person name="Liu H."/>
            <person name="Zhao H."/>
            <person name="Xu D."/>
            <person name="Zhang Y."/>
        </authorList>
    </citation>
    <scope>NUCLEOTIDE SEQUENCE [LARGE SCALE GENOMIC DNA]</scope>
    <source>
        <strain evidence="2">cv. Punajuju</strain>
        <tissue evidence="1">Leaves</tissue>
    </source>
</reference>
<reference evidence="2" key="1">
    <citation type="journal article" date="2022" name="Mol. Ecol. Resour.">
        <title>The genomes of chicory, endive, great burdock and yacon provide insights into Asteraceae palaeo-polyploidization history and plant inulin production.</title>
        <authorList>
            <person name="Fan W."/>
            <person name="Wang S."/>
            <person name="Wang H."/>
            <person name="Wang A."/>
            <person name="Jiang F."/>
            <person name="Liu H."/>
            <person name="Zhao H."/>
            <person name="Xu D."/>
            <person name="Zhang Y."/>
        </authorList>
    </citation>
    <scope>NUCLEOTIDE SEQUENCE [LARGE SCALE GENOMIC DNA]</scope>
    <source>
        <strain evidence="2">cv. Punajuju</strain>
    </source>
</reference>